<evidence type="ECO:0000256" key="5">
    <source>
        <dbReference type="ARBA" id="ARBA00023015"/>
    </source>
</evidence>
<dbReference type="SMART" id="SM00355">
    <property type="entry name" value="ZnF_C2H2"/>
    <property type="match status" value="1"/>
</dbReference>
<evidence type="ECO:0000313" key="11">
    <source>
        <dbReference type="EMBL" id="RYR72865.1"/>
    </source>
</evidence>
<dbReference type="GO" id="GO:0008270">
    <property type="term" value="F:zinc ion binding"/>
    <property type="evidence" value="ECO:0007669"/>
    <property type="project" value="UniProtKB-KW"/>
</dbReference>
<dbReference type="PROSITE" id="PS50157">
    <property type="entry name" value="ZINC_FINGER_C2H2_2"/>
    <property type="match status" value="1"/>
</dbReference>
<evidence type="ECO:0000256" key="9">
    <source>
        <dbReference type="SAM" id="MobiDB-lite"/>
    </source>
</evidence>
<evidence type="ECO:0000256" key="2">
    <source>
        <dbReference type="ARBA" id="ARBA00022723"/>
    </source>
</evidence>
<organism evidence="11 12">
    <name type="scientific">Arachis hypogaea</name>
    <name type="common">Peanut</name>
    <dbReference type="NCBI Taxonomy" id="3818"/>
    <lineage>
        <taxon>Eukaryota</taxon>
        <taxon>Viridiplantae</taxon>
        <taxon>Streptophyta</taxon>
        <taxon>Embryophyta</taxon>
        <taxon>Tracheophyta</taxon>
        <taxon>Spermatophyta</taxon>
        <taxon>Magnoliopsida</taxon>
        <taxon>eudicotyledons</taxon>
        <taxon>Gunneridae</taxon>
        <taxon>Pentapetalae</taxon>
        <taxon>rosids</taxon>
        <taxon>fabids</taxon>
        <taxon>Fabales</taxon>
        <taxon>Fabaceae</taxon>
        <taxon>Papilionoideae</taxon>
        <taxon>50 kb inversion clade</taxon>
        <taxon>dalbergioids sensu lato</taxon>
        <taxon>Dalbergieae</taxon>
        <taxon>Pterocarpus clade</taxon>
        <taxon>Arachis</taxon>
    </lineage>
</organism>
<comment type="subcellular location">
    <subcellularLocation>
        <location evidence="1">Nucleus</location>
    </subcellularLocation>
</comment>
<keyword evidence="5" id="KW-0805">Transcription regulation</keyword>
<feature type="region of interest" description="Disordered" evidence="9">
    <location>
        <begin position="233"/>
        <end position="256"/>
    </location>
</feature>
<accession>A0A445EC72</accession>
<gene>
    <name evidence="11" type="ORF">Ahy_A02g007095</name>
</gene>
<dbReference type="InterPro" id="IPR036236">
    <property type="entry name" value="Znf_C2H2_sf"/>
</dbReference>
<keyword evidence="12" id="KW-1185">Reference proteome</keyword>
<dbReference type="PANTHER" id="PTHR45801:SF112">
    <property type="entry name" value="TRANSCRIPTION FACTOR C2H2 FAMILY-RELATED"/>
    <property type="match status" value="1"/>
</dbReference>
<dbReference type="GO" id="GO:0005634">
    <property type="term" value="C:nucleus"/>
    <property type="evidence" value="ECO:0007669"/>
    <property type="project" value="UniProtKB-SubCell"/>
</dbReference>
<feature type="region of interest" description="Disordered" evidence="9">
    <location>
        <begin position="278"/>
        <end position="311"/>
    </location>
</feature>
<feature type="domain" description="C2H2-type" evidence="10">
    <location>
        <begin position="63"/>
        <end position="90"/>
    </location>
</feature>
<name>A0A445EC72_ARAHY</name>
<dbReference type="Gramene" id="arahy.Tifrunner.gnm2.ann2.Ah02g264100.1">
    <property type="protein sequence ID" value="arahy.Tifrunner.gnm2.ann2.Ah02g264100.1-CDS-1"/>
    <property type="gene ID" value="arahy.Tifrunner.gnm2.ann2.Ah02g264100"/>
</dbReference>
<dbReference type="Gene3D" id="3.30.160.60">
    <property type="entry name" value="Classic Zinc Finger"/>
    <property type="match status" value="1"/>
</dbReference>
<evidence type="ECO:0000256" key="8">
    <source>
        <dbReference type="PROSITE-ProRule" id="PRU00042"/>
    </source>
</evidence>
<keyword evidence="7" id="KW-0539">Nucleus</keyword>
<dbReference type="AlphaFoldDB" id="A0A445EC72"/>
<evidence type="ECO:0000259" key="10">
    <source>
        <dbReference type="PROSITE" id="PS50157"/>
    </source>
</evidence>
<sequence>MEQDQCWTMQAKKKFSLGYNNNLITTNNNDRSSYDESSWEEQAFAEDAAGALVGGCIWPPRSYSCSFCRREFRSAQALGGHMNVHRRDRARLKQQQPSSPNNKNSNSNNNNDEVFQSNPFTPLGSSYNTLLYPSTTSSTTTLCGLAFKTNPNSDLVIPSASSSSLPSTPSSSKALLLATPPSLFPPLCNNSSSILLHKNSQVYCSHPWSNFGGDNQRLCSNNKFFNPEEADVEKVISQGKGKNDEGEEEDGDDDDHDVGVSLNLVVCRSHHQFEAKEEEHISFKRRKTEASSIPPFLPNSTSSVDRHNHHHMHHPKMIELNPSSIEELDLELRLGSCSSEV</sequence>
<evidence type="ECO:0000256" key="7">
    <source>
        <dbReference type="ARBA" id="ARBA00023242"/>
    </source>
</evidence>
<dbReference type="SUPFAM" id="SSF57667">
    <property type="entry name" value="beta-beta-alpha zinc fingers"/>
    <property type="match status" value="1"/>
</dbReference>
<evidence type="ECO:0000256" key="3">
    <source>
        <dbReference type="ARBA" id="ARBA00022771"/>
    </source>
</evidence>
<evidence type="ECO:0000313" key="12">
    <source>
        <dbReference type="Proteomes" id="UP000289738"/>
    </source>
</evidence>
<feature type="compositionally biased region" description="Acidic residues" evidence="9">
    <location>
        <begin position="245"/>
        <end position="256"/>
    </location>
</feature>
<reference evidence="11 12" key="1">
    <citation type="submission" date="2019-01" db="EMBL/GenBank/DDBJ databases">
        <title>Sequencing of cultivated peanut Arachis hypogaea provides insights into genome evolution and oil improvement.</title>
        <authorList>
            <person name="Chen X."/>
        </authorList>
    </citation>
    <scope>NUCLEOTIDE SEQUENCE [LARGE SCALE GENOMIC DNA]</scope>
    <source>
        <strain evidence="12">cv. Fuhuasheng</strain>
        <tissue evidence="11">Leaves</tissue>
    </source>
</reference>
<dbReference type="Pfam" id="PF13912">
    <property type="entry name" value="zf-C2H2_6"/>
    <property type="match status" value="1"/>
</dbReference>
<feature type="compositionally biased region" description="Basic residues" evidence="9">
    <location>
        <begin position="83"/>
        <end position="92"/>
    </location>
</feature>
<keyword evidence="2" id="KW-0479">Metal-binding</keyword>
<dbReference type="Proteomes" id="UP000289738">
    <property type="component" value="Chromosome A02"/>
</dbReference>
<dbReference type="PROSITE" id="PS00028">
    <property type="entry name" value="ZINC_FINGER_C2H2_1"/>
    <property type="match status" value="1"/>
</dbReference>
<evidence type="ECO:0000256" key="4">
    <source>
        <dbReference type="ARBA" id="ARBA00022833"/>
    </source>
</evidence>
<dbReference type="InterPro" id="IPR052426">
    <property type="entry name" value="Plant_dev_regulator"/>
</dbReference>
<dbReference type="EMBL" id="SDMP01000002">
    <property type="protein sequence ID" value="RYR72865.1"/>
    <property type="molecule type" value="Genomic_DNA"/>
</dbReference>
<comment type="caution">
    <text evidence="11">The sequence shown here is derived from an EMBL/GenBank/DDBJ whole genome shotgun (WGS) entry which is preliminary data.</text>
</comment>
<protein>
    <recommendedName>
        <fullName evidence="10">C2H2-type domain-containing protein</fullName>
    </recommendedName>
</protein>
<dbReference type="PANTHER" id="PTHR45801">
    <property type="entry name" value="OS07G0101800 PROTEIN"/>
    <property type="match status" value="1"/>
</dbReference>
<dbReference type="STRING" id="3818.A0A445EC72"/>
<feature type="region of interest" description="Disordered" evidence="9">
    <location>
        <begin position="79"/>
        <end position="118"/>
    </location>
</feature>
<keyword evidence="6" id="KW-0804">Transcription</keyword>
<keyword evidence="4" id="KW-0862">Zinc</keyword>
<dbReference type="InterPro" id="IPR013087">
    <property type="entry name" value="Znf_C2H2_type"/>
</dbReference>
<feature type="compositionally biased region" description="Low complexity" evidence="9">
    <location>
        <begin position="93"/>
        <end position="111"/>
    </location>
</feature>
<proteinExistence type="predicted"/>
<evidence type="ECO:0000256" key="6">
    <source>
        <dbReference type="ARBA" id="ARBA00023163"/>
    </source>
</evidence>
<evidence type="ECO:0000256" key="1">
    <source>
        <dbReference type="ARBA" id="ARBA00004123"/>
    </source>
</evidence>
<keyword evidence="3 8" id="KW-0863">Zinc-finger</keyword>